<protein>
    <submittedName>
        <fullName evidence="2">Uncharacterized protein</fullName>
    </submittedName>
</protein>
<sequence length="181" mass="20295">MTGKTHASKSVKLQAELRSLEAAHQREIEALEVAQAAYSEDPSEATLAERQRLQIARDRAELNLRRKRDEIEAAIAVETDPANRALYDETARERHEVEVWLRKRYTALAAEIAEGLERLVAVELASRQANGRLPSGAEPFGDLEFEIRRGPHASSGELRWTVRLPALELGTLNHWPADEIG</sequence>
<dbReference type="Proteomes" id="UP000078272">
    <property type="component" value="Unassembled WGS sequence"/>
</dbReference>
<comment type="caution">
    <text evidence="2">The sequence shown here is derived from an EMBL/GenBank/DDBJ whole genome shotgun (WGS) entry which is preliminary data.</text>
</comment>
<name>A0A175R4T8_9HYPH</name>
<gene>
    <name evidence="2" type="ORF">NS226_17800</name>
</gene>
<accession>A0A175R4T8</accession>
<dbReference type="EMBL" id="LDPZ01000047">
    <property type="protein sequence ID" value="KTQ86758.1"/>
    <property type="molecule type" value="Genomic_DNA"/>
</dbReference>
<proteinExistence type="predicted"/>
<dbReference type="PATRIC" id="fig|401562.3.peg.3500"/>
<evidence type="ECO:0000313" key="2">
    <source>
        <dbReference type="EMBL" id="KTQ86758.1"/>
    </source>
</evidence>
<organism evidence="2 3">
    <name type="scientific">Aureimonas ureilytica</name>
    <dbReference type="NCBI Taxonomy" id="401562"/>
    <lineage>
        <taxon>Bacteria</taxon>
        <taxon>Pseudomonadati</taxon>
        <taxon>Pseudomonadota</taxon>
        <taxon>Alphaproteobacteria</taxon>
        <taxon>Hyphomicrobiales</taxon>
        <taxon>Aurantimonadaceae</taxon>
        <taxon>Aureimonas</taxon>
    </lineage>
</organism>
<feature type="coiled-coil region" evidence="1">
    <location>
        <begin position="17"/>
        <end position="77"/>
    </location>
</feature>
<evidence type="ECO:0000313" key="3">
    <source>
        <dbReference type="Proteomes" id="UP000078272"/>
    </source>
</evidence>
<reference evidence="2 3" key="1">
    <citation type="journal article" date="2016" name="Front. Microbiol.">
        <title>Genomic Resource of Rice Seed Associated Bacteria.</title>
        <authorList>
            <person name="Midha S."/>
            <person name="Bansal K."/>
            <person name="Sharma S."/>
            <person name="Kumar N."/>
            <person name="Patil P.P."/>
            <person name="Chaudhry V."/>
            <person name="Patil P.B."/>
        </authorList>
    </citation>
    <scope>NUCLEOTIDE SEQUENCE [LARGE SCALE GENOMIC DNA]</scope>
    <source>
        <strain evidence="2 3">NS226</strain>
    </source>
</reference>
<evidence type="ECO:0000256" key="1">
    <source>
        <dbReference type="SAM" id="Coils"/>
    </source>
</evidence>
<dbReference type="AlphaFoldDB" id="A0A175R4T8"/>
<keyword evidence="1" id="KW-0175">Coiled coil</keyword>